<evidence type="ECO:0000256" key="3">
    <source>
        <dbReference type="ARBA" id="ARBA00021096"/>
    </source>
</evidence>
<gene>
    <name evidence="11" type="primary">nad5</name>
</gene>
<feature type="transmembrane region" description="Helical" evidence="8">
    <location>
        <begin position="329"/>
        <end position="351"/>
    </location>
</feature>
<dbReference type="Pfam" id="PF00662">
    <property type="entry name" value="Proton_antipo_N"/>
    <property type="match status" value="1"/>
</dbReference>
<sequence length="550" mass="61860">MSRFTLMLLFSCMAFLLLMLNMMNISCTYIVELNVFVLSSVNFSVLIILDKISLSFGFVVTLISSCVFAFAKNYMIEDLFYNRFIIILLSFVLSMNLLIFSGSILMILLGWDGLGITSFALIIYYQNKDSLAAGFLTMIVNRIGDVVIVSSMILMLMLGQFSIFPMSLNMNMLVIFLVVASLTKSAQYPFSPWLPAAMAAPTPVSALVHSSTLVTAGVYLSIRLSFNIPLSNESMSLLCFCGSMTCLLGGAAAICEMDLKKIIALSTLSQLGVMMFSLGMNFPFMALFHLYTHAMFKALLFLVAGMVLMMSFGTQDLRLLGGILMKSPILIVFQNISSLCLIGAPFMSAFYSKHAILELMVMSNINLFSVLVMILATICTAIYVFRSLKILCWGKIYINLNSNYEMSYFIPLLVLSLMGVMSGKMYLYLNSSVVAMMYLPFSWNMFINMSTIIGMSIGLLLVSAVKSNMLSSLLYLTPSLNKMVKPYSIVSKNMKFLDYGWLEPKFMLYPNFFKLINFIYNFLIWPSVNMYVWIRSVIILSIVFFMCYYM</sequence>
<keyword evidence="8" id="KW-0830">Ubiquinone</keyword>
<dbReference type="GO" id="GO:0015990">
    <property type="term" value="P:electron transport coupled proton transport"/>
    <property type="evidence" value="ECO:0007669"/>
    <property type="project" value="TreeGrafter"/>
</dbReference>
<comment type="function">
    <text evidence="8">Core subunit of the mitochondrial membrane respiratory chain NADH dehydrogenase (Complex I) which catalyzes electron transfer from NADH through the respiratory chain, using ubiquinone as an electron acceptor. Essential for the catalytic activity and assembly of complex I.</text>
</comment>
<comment type="subcellular location">
    <subcellularLocation>
        <location evidence="1">Membrane</location>
        <topology evidence="1">Multi-pass membrane protein</topology>
    </subcellularLocation>
</comment>
<evidence type="ECO:0000259" key="10">
    <source>
        <dbReference type="Pfam" id="PF00662"/>
    </source>
</evidence>
<organism evidence="11">
    <name type="scientific">Megaustenia imperator imperator</name>
    <dbReference type="NCBI Taxonomy" id="2979634"/>
    <lineage>
        <taxon>Eukaryota</taxon>
        <taxon>Metazoa</taxon>
        <taxon>Spiralia</taxon>
        <taxon>Lophotrochozoa</taxon>
        <taxon>Mollusca</taxon>
        <taxon>Gastropoda</taxon>
        <taxon>Heterobranchia</taxon>
        <taxon>Euthyneura</taxon>
        <taxon>Panpulmonata</taxon>
        <taxon>Eupulmonata</taxon>
        <taxon>Stylommatophora</taxon>
        <taxon>Helicina</taxon>
        <taxon>Helicarionoidea</taxon>
        <taxon>Ariophantidae</taxon>
        <taxon>Megaustenia</taxon>
        <taxon>Megaustenia imperator</taxon>
    </lineage>
</organism>
<feature type="transmembrane region" description="Helical" evidence="8">
    <location>
        <begin position="506"/>
        <end position="524"/>
    </location>
</feature>
<feature type="domain" description="NADH:quinone oxidoreductase/Mrp antiporter transmembrane" evidence="9">
    <location>
        <begin position="101"/>
        <end position="377"/>
    </location>
</feature>
<dbReference type="InterPro" id="IPR001516">
    <property type="entry name" value="Proton_antipo_N"/>
</dbReference>
<feature type="transmembrane region" description="Helical" evidence="8">
    <location>
        <begin position="234"/>
        <end position="255"/>
    </location>
</feature>
<comment type="similarity">
    <text evidence="8">Belongs to the complex I subunit 5 family.</text>
</comment>
<comment type="catalytic activity">
    <reaction evidence="7 8">
        <text>a ubiquinone + NADH + 5 H(+)(in) = a ubiquinol + NAD(+) + 4 H(+)(out)</text>
        <dbReference type="Rhea" id="RHEA:29091"/>
        <dbReference type="Rhea" id="RHEA-COMP:9565"/>
        <dbReference type="Rhea" id="RHEA-COMP:9566"/>
        <dbReference type="ChEBI" id="CHEBI:15378"/>
        <dbReference type="ChEBI" id="CHEBI:16389"/>
        <dbReference type="ChEBI" id="CHEBI:17976"/>
        <dbReference type="ChEBI" id="CHEBI:57540"/>
        <dbReference type="ChEBI" id="CHEBI:57945"/>
        <dbReference type="EC" id="7.1.1.2"/>
    </reaction>
</comment>
<dbReference type="GO" id="GO:0042773">
    <property type="term" value="P:ATP synthesis coupled electron transport"/>
    <property type="evidence" value="ECO:0007669"/>
    <property type="project" value="InterPro"/>
</dbReference>
<name>A0A977PI27_9EUPU</name>
<dbReference type="EC" id="7.1.1.2" evidence="2 8"/>
<feature type="domain" description="NADH-Ubiquinone oxidoreductase (complex I) chain 5 N-terminal" evidence="10">
    <location>
        <begin position="39"/>
        <end position="84"/>
    </location>
</feature>
<keyword evidence="4 8" id="KW-0812">Transmembrane</keyword>
<keyword evidence="6 8" id="KW-0472">Membrane</keyword>
<protein>
    <recommendedName>
        <fullName evidence="3 8">NADH-ubiquinone oxidoreductase chain 5</fullName>
        <ecNumber evidence="2 8">7.1.1.2</ecNumber>
    </recommendedName>
</protein>
<keyword evidence="8" id="KW-0813">Transport</keyword>
<evidence type="ECO:0000256" key="6">
    <source>
        <dbReference type="ARBA" id="ARBA00023136"/>
    </source>
</evidence>
<evidence type="ECO:0000259" key="9">
    <source>
        <dbReference type="Pfam" id="PF00361"/>
    </source>
</evidence>
<dbReference type="GO" id="GO:0008137">
    <property type="term" value="F:NADH dehydrogenase (ubiquinone) activity"/>
    <property type="evidence" value="ECO:0007669"/>
    <property type="project" value="UniProtKB-EC"/>
</dbReference>
<dbReference type="InterPro" id="IPR001750">
    <property type="entry name" value="ND/Mrp_TM"/>
</dbReference>
<feature type="transmembrane region" description="Helical" evidence="8">
    <location>
        <begin position="262"/>
        <end position="282"/>
    </location>
</feature>
<geneLocation type="mitochondrion" evidence="11"/>
<reference evidence="11" key="1">
    <citation type="submission" date="2022-08" db="EMBL/GenBank/DDBJ databases">
        <title>Observation on Radulae of 17 Species of Terrestrial Mollusks by Scanning Electron Microscopy and Its Taxonomic Significance.</title>
        <authorList>
            <person name="Zhu Y."/>
        </authorList>
    </citation>
    <scope>NUCLEOTIDE SEQUENCE</scope>
</reference>
<dbReference type="PRINTS" id="PR01434">
    <property type="entry name" value="NADHDHGNASE5"/>
</dbReference>
<evidence type="ECO:0000256" key="2">
    <source>
        <dbReference type="ARBA" id="ARBA00012944"/>
    </source>
</evidence>
<feature type="transmembrane region" description="Helical" evidence="8">
    <location>
        <begin position="52"/>
        <end position="71"/>
    </location>
</feature>
<evidence type="ECO:0000313" key="11">
    <source>
        <dbReference type="EMBL" id="UXC95400.1"/>
    </source>
</evidence>
<dbReference type="Pfam" id="PF00361">
    <property type="entry name" value="Proton_antipo_M"/>
    <property type="match status" value="1"/>
</dbReference>
<feature type="transmembrane region" description="Helical" evidence="8">
    <location>
        <begin position="132"/>
        <end position="157"/>
    </location>
</feature>
<dbReference type="GO" id="GO:0003954">
    <property type="term" value="F:NADH dehydrogenase activity"/>
    <property type="evidence" value="ECO:0007669"/>
    <property type="project" value="TreeGrafter"/>
</dbReference>
<accession>A0A977PI27</accession>
<keyword evidence="5 8" id="KW-1133">Transmembrane helix</keyword>
<evidence type="ECO:0000256" key="4">
    <source>
        <dbReference type="ARBA" id="ARBA00022692"/>
    </source>
</evidence>
<feature type="transmembrane region" description="Helical" evidence="8">
    <location>
        <begin position="530"/>
        <end position="549"/>
    </location>
</feature>
<feature type="transmembrane region" description="Helical" evidence="8">
    <location>
        <begin position="441"/>
        <end position="462"/>
    </location>
</feature>
<keyword evidence="8" id="KW-0520">NAD</keyword>
<evidence type="ECO:0000256" key="8">
    <source>
        <dbReference type="RuleBase" id="RU003404"/>
    </source>
</evidence>
<feature type="transmembrane region" description="Helical" evidence="8">
    <location>
        <begin position="363"/>
        <end position="385"/>
    </location>
</feature>
<keyword evidence="8 11" id="KW-0496">Mitochondrion</keyword>
<dbReference type="PANTHER" id="PTHR42829:SF2">
    <property type="entry name" value="NADH-UBIQUINONE OXIDOREDUCTASE CHAIN 5"/>
    <property type="match status" value="1"/>
</dbReference>
<evidence type="ECO:0000256" key="5">
    <source>
        <dbReference type="ARBA" id="ARBA00022989"/>
    </source>
</evidence>
<feature type="transmembrane region" description="Helical" evidence="8">
    <location>
        <begin position="406"/>
        <end position="429"/>
    </location>
</feature>
<evidence type="ECO:0000256" key="7">
    <source>
        <dbReference type="ARBA" id="ARBA00049551"/>
    </source>
</evidence>
<dbReference type="EMBL" id="OP171944">
    <property type="protein sequence ID" value="UXC95400.1"/>
    <property type="molecule type" value="Genomic_DNA"/>
</dbReference>
<feature type="transmembrane region" description="Helical" evidence="8">
    <location>
        <begin position="80"/>
        <end position="99"/>
    </location>
</feature>
<dbReference type="PANTHER" id="PTHR42829">
    <property type="entry name" value="NADH-UBIQUINONE OXIDOREDUCTASE CHAIN 5"/>
    <property type="match status" value="1"/>
</dbReference>
<evidence type="ECO:0000256" key="1">
    <source>
        <dbReference type="ARBA" id="ARBA00004141"/>
    </source>
</evidence>
<dbReference type="GO" id="GO:0016020">
    <property type="term" value="C:membrane"/>
    <property type="evidence" value="ECO:0007669"/>
    <property type="project" value="UniProtKB-SubCell"/>
</dbReference>
<proteinExistence type="inferred from homology"/>
<dbReference type="AlphaFoldDB" id="A0A977PI27"/>
<feature type="transmembrane region" description="Helical" evidence="8">
    <location>
        <begin position="204"/>
        <end position="222"/>
    </location>
</feature>
<dbReference type="InterPro" id="IPR003945">
    <property type="entry name" value="NU5C-like"/>
</dbReference>
<feature type="transmembrane region" description="Helical" evidence="8">
    <location>
        <begin position="105"/>
        <end position="125"/>
    </location>
</feature>